<reference evidence="1" key="1">
    <citation type="submission" date="2017-08" db="EMBL/GenBank/DDBJ databases">
        <title>Genome sequence of Candidatus Hamiltonella defensa from Acyrthosiphon pisum strain MI47.</title>
        <authorList>
            <person name="Patel V.A."/>
            <person name="Chevignon G."/>
            <person name="Russell J.A."/>
            <person name="Oliver K.M."/>
        </authorList>
    </citation>
    <scope>NUCLEOTIDE SEQUENCE</scope>
    <source>
        <strain evidence="1">MI47</strain>
    </source>
</reference>
<evidence type="ECO:0000313" key="2">
    <source>
        <dbReference type="Proteomes" id="UP000792865"/>
    </source>
</evidence>
<dbReference type="Proteomes" id="UP000792865">
    <property type="component" value="Chromosome"/>
</dbReference>
<sequence length="241" mass="27762">MMSIKKACKNFVSNLNLFVCKKIRVNKNKFVNLIKIKNSNCSLKTKDVKNENKTNETVEKYAGMSTKKYEENNCTLTHDNLSEQTFDFFQSLPVLPHRIIIDKLNMNQIYNCVKAGINLDENEYPNTTRLVEWINNAPNNDEKKNRLLVSEKILHAIRTKASYLKLEDAPITSLPDLSKLDFVKSISVYDPGHKAFSDLLSREVTAFPTSLTRILCHSVKKEFTKDTPPVLMDMKKWTKIV</sequence>
<protein>
    <submittedName>
        <fullName evidence="1">Uncharacterized protein</fullName>
    </submittedName>
</protein>
<dbReference type="EMBL" id="CP022932">
    <property type="protein sequence ID" value="ASV32867.1"/>
    <property type="molecule type" value="Genomic_DNA"/>
</dbReference>
<evidence type="ECO:0000313" key="1">
    <source>
        <dbReference type="EMBL" id="ASV32867.1"/>
    </source>
</evidence>
<accession>A0AAC9VLF2</accession>
<proteinExistence type="predicted"/>
<organism evidence="1 2">
    <name type="scientific">Candidatus Williamhamiltonella defendens</name>
    <dbReference type="NCBI Taxonomy" id="138072"/>
    <lineage>
        <taxon>Bacteria</taxon>
        <taxon>Pseudomonadati</taxon>
        <taxon>Pseudomonadota</taxon>
        <taxon>Gammaproteobacteria</taxon>
        <taxon>Enterobacterales</taxon>
        <taxon>Enterobacteriaceae</taxon>
        <taxon>aphid secondary symbionts</taxon>
        <taxon>Candidatus Williamhamiltonella</taxon>
    </lineage>
</organism>
<name>A0AAC9VLF2_9ENTR</name>
<dbReference type="RefSeq" id="WP_012737850.1">
    <property type="nucleotide sequence ID" value="NZ_CADIJH010000006.1"/>
</dbReference>
<gene>
    <name evidence="1" type="ORF">CJJ18_00530</name>
</gene>
<dbReference type="AlphaFoldDB" id="A0AAC9VLF2"/>